<comment type="caution">
    <text evidence="2">The sequence shown here is derived from an EMBL/GenBank/DDBJ whole genome shotgun (WGS) entry which is preliminary data.</text>
</comment>
<evidence type="ECO:0000313" key="3">
    <source>
        <dbReference type="Proteomes" id="UP000252914"/>
    </source>
</evidence>
<dbReference type="RefSeq" id="WP_114024337.1">
    <property type="nucleotide sequence ID" value="NZ_JBEYTF010000012.1"/>
</dbReference>
<proteinExistence type="predicted"/>
<reference evidence="2 3" key="1">
    <citation type="submission" date="2018-06" db="EMBL/GenBank/DDBJ databases">
        <title>Streptomyces reniochalinae sp. nov. and Streptomyces diacarnus sp. nov. from marine sponges.</title>
        <authorList>
            <person name="Li L."/>
        </authorList>
    </citation>
    <scope>NUCLEOTIDE SEQUENCE [LARGE SCALE GENOMIC DNA]</scope>
    <source>
        <strain evidence="2 3">LHW51701</strain>
    </source>
</reference>
<dbReference type="Proteomes" id="UP000252914">
    <property type="component" value="Unassembled WGS sequence"/>
</dbReference>
<evidence type="ECO:0000313" key="2">
    <source>
        <dbReference type="EMBL" id="RCG18949.1"/>
    </source>
</evidence>
<feature type="region of interest" description="Disordered" evidence="1">
    <location>
        <begin position="27"/>
        <end position="49"/>
    </location>
</feature>
<keyword evidence="3" id="KW-1185">Reference proteome</keyword>
<dbReference type="AlphaFoldDB" id="A0A367EMG3"/>
<accession>A0A367EMG3</accession>
<gene>
    <name evidence="2" type="ORF">DTL70_25405</name>
</gene>
<organism evidence="2 3">
    <name type="scientific">Streptomyces diacarni</name>
    <dbReference type="NCBI Taxonomy" id="2800381"/>
    <lineage>
        <taxon>Bacteria</taxon>
        <taxon>Bacillati</taxon>
        <taxon>Actinomycetota</taxon>
        <taxon>Actinomycetes</taxon>
        <taxon>Kitasatosporales</taxon>
        <taxon>Streptomycetaceae</taxon>
        <taxon>Streptomyces</taxon>
    </lineage>
</organism>
<name>A0A367EMG3_9ACTN</name>
<feature type="compositionally biased region" description="Gly residues" evidence="1">
    <location>
        <begin position="31"/>
        <end position="41"/>
    </location>
</feature>
<dbReference type="EMBL" id="QOIN01000049">
    <property type="protein sequence ID" value="RCG18949.1"/>
    <property type="molecule type" value="Genomic_DNA"/>
</dbReference>
<protein>
    <submittedName>
        <fullName evidence="2">Uncharacterized protein</fullName>
    </submittedName>
</protein>
<feature type="region of interest" description="Disordered" evidence="1">
    <location>
        <begin position="68"/>
        <end position="92"/>
    </location>
</feature>
<evidence type="ECO:0000256" key="1">
    <source>
        <dbReference type="SAM" id="MobiDB-lite"/>
    </source>
</evidence>
<sequence length="172" mass="18161">METFKAEWDALIAQGQARRDAHTRLNSAAHAGGGGGTGPGGADRVATDPAAKKAAAKYVEEQLLPHLRGAGTMGGEPPREPAPGTLGGERAQTGGTMQLWQAWEGVEHVLGEWSKQVRNLEQRLQGERDALHGAKVLFQTRDGLVRNALLGGQGPLLTDLPGGRPTGLRPLR</sequence>